<feature type="binding site" description="covalent" evidence="7">
    <location>
        <position position="142"/>
    </location>
    <ligand>
        <name>heme c</name>
        <dbReference type="ChEBI" id="CHEBI:61717"/>
    </ligand>
</feature>
<dbReference type="InterPro" id="IPR002321">
    <property type="entry name" value="Cyt_c_II"/>
</dbReference>
<name>A0A1G8Q360_9GAMM</name>
<feature type="binding site" description="covalent" evidence="7">
    <location>
        <position position="145"/>
    </location>
    <ligand>
        <name>heme c</name>
        <dbReference type="ChEBI" id="CHEBI:61717"/>
    </ligand>
</feature>
<dbReference type="Proteomes" id="UP000199527">
    <property type="component" value="Unassembled WGS sequence"/>
</dbReference>
<dbReference type="InterPro" id="IPR015984">
    <property type="entry name" value="Cyt_c_prime_subgr"/>
</dbReference>
<feature type="signal peptide" evidence="8">
    <location>
        <begin position="1"/>
        <end position="21"/>
    </location>
</feature>
<dbReference type="GO" id="GO:0005506">
    <property type="term" value="F:iron ion binding"/>
    <property type="evidence" value="ECO:0007669"/>
    <property type="project" value="InterPro"/>
</dbReference>
<keyword evidence="8" id="KW-0732">Signal</keyword>
<keyword evidence="10" id="KW-1185">Reference proteome</keyword>
<accession>A0A1G8Q360</accession>
<evidence type="ECO:0000313" key="10">
    <source>
        <dbReference type="Proteomes" id="UP000199527"/>
    </source>
</evidence>
<keyword evidence="5 6" id="KW-0408">Iron</keyword>
<dbReference type="EMBL" id="FNEM01000004">
    <property type="protein sequence ID" value="SDI99068.1"/>
    <property type="molecule type" value="Genomic_DNA"/>
</dbReference>
<dbReference type="RefSeq" id="WP_090363940.1">
    <property type="nucleotide sequence ID" value="NZ_FNEM01000004.1"/>
</dbReference>
<sequence length="152" mass="16260">MTRCSMLLAALLVSTSGSAIAEGAFNSANDAIAYRQHAFGLIKENFGDMYAMVKGKKEMDADAFQRRAQHLALLSQIPFEAFKVPGSNQGDTEALASVWSDSAKFAQIAKEFQDASANLAKVSTNGDAKAIKQAFGATGKACKSCHDQFKQD</sequence>
<dbReference type="GO" id="GO:0042597">
    <property type="term" value="C:periplasmic space"/>
    <property type="evidence" value="ECO:0007669"/>
    <property type="project" value="InterPro"/>
</dbReference>
<evidence type="ECO:0000256" key="7">
    <source>
        <dbReference type="PIRSR" id="PIRSR000027-2"/>
    </source>
</evidence>
<keyword evidence="2 7" id="KW-0349">Heme</keyword>
<dbReference type="Gene3D" id="1.20.120.10">
    <property type="entry name" value="Cytochrome c/b562"/>
    <property type="match status" value="1"/>
</dbReference>
<keyword evidence="1" id="KW-0813">Transport</keyword>
<dbReference type="InterPro" id="IPR012127">
    <property type="entry name" value="Cyt_c_prime"/>
</dbReference>
<dbReference type="PRINTS" id="PR00608">
    <property type="entry name" value="CYTCHROMECII"/>
</dbReference>
<dbReference type="OrthoDB" id="5520910at2"/>
<keyword evidence="4" id="KW-0249">Electron transport</keyword>
<comment type="PTM">
    <text evidence="7">Binds 1 heme group per subunit.</text>
</comment>
<dbReference type="GO" id="GO:0009055">
    <property type="term" value="F:electron transfer activity"/>
    <property type="evidence" value="ECO:0007669"/>
    <property type="project" value="InterPro"/>
</dbReference>
<feature type="chain" id="PRO_5011495386" evidence="8">
    <location>
        <begin position="22"/>
        <end position="152"/>
    </location>
</feature>
<dbReference type="PIRSF" id="PIRSF000027">
    <property type="entry name" value="Cytc_c_prime"/>
    <property type="match status" value="1"/>
</dbReference>
<feature type="binding site" description="axial binding residue" evidence="6">
    <location>
        <position position="146"/>
    </location>
    <ligand>
        <name>heme c</name>
        <dbReference type="ChEBI" id="CHEBI:61717"/>
    </ligand>
    <ligandPart>
        <name>Fe</name>
        <dbReference type="ChEBI" id="CHEBI:18248"/>
    </ligandPart>
</feature>
<evidence type="ECO:0000256" key="6">
    <source>
        <dbReference type="PIRSR" id="PIRSR000027-1"/>
    </source>
</evidence>
<evidence type="ECO:0000256" key="8">
    <source>
        <dbReference type="SAM" id="SignalP"/>
    </source>
</evidence>
<dbReference type="SUPFAM" id="SSF47175">
    <property type="entry name" value="Cytochromes"/>
    <property type="match status" value="1"/>
</dbReference>
<evidence type="ECO:0000256" key="3">
    <source>
        <dbReference type="ARBA" id="ARBA00022723"/>
    </source>
</evidence>
<organism evidence="9 10">
    <name type="scientific">Ferrimonas sediminum</name>
    <dbReference type="NCBI Taxonomy" id="718193"/>
    <lineage>
        <taxon>Bacteria</taxon>
        <taxon>Pseudomonadati</taxon>
        <taxon>Pseudomonadota</taxon>
        <taxon>Gammaproteobacteria</taxon>
        <taxon>Alteromonadales</taxon>
        <taxon>Ferrimonadaceae</taxon>
        <taxon>Ferrimonas</taxon>
    </lineage>
</organism>
<dbReference type="GO" id="GO:0020037">
    <property type="term" value="F:heme binding"/>
    <property type="evidence" value="ECO:0007669"/>
    <property type="project" value="InterPro"/>
</dbReference>
<reference evidence="10" key="1">
    <citation type="submission" date="2016-10" db="EMBL/GenBank/DDBJ databases">
        <authorList>
            <person name="Varghese N."/>
            <person name="Submissions S."/>
        </authorList>
    </citation>
    <scope>NUCLEOTIDE SEQUENCE [LARGE SCALE GENOMIC DNA]</scope>
    <source>
        <strain evidence="10">DSM 23317</strain>
    </source>
</reference>
<dbReference type="Pfam" id="PF01322">
    <property type="entry name" value="Cytochrom_C_2"/>
    <property type="match status" value="1"/>
</dbReference>
<keyword evidence="3 6" id="KW-0479">Metal-binding</keyword>
<gene>
    <name evidence="9" type="ORF">SAMN04488540_104170</name>
</gene>
<dbReference type="PROSITE" id="PS51009">
    <property type="entry name" value="CYTCII"/>
    <property type="match status" value="1"/>
</dbReference>
<evidence type="ECO:0000256" key="1">
    <source>
        <dbReference type="ARBA" id="ARBA00022448"/>
    </source>
</evidence>
<evidence type="ECO:0000313" key="9">
    <source>
        <dbReference type="EMBL" id="SDI99068.1"/>
    </source>
</evidence>
<dbReference type="GO" id="GO:0022900">
    <property type="term" value="P:electron transport chain"/>
    <property type="evidence" value="ECO:0007669"/>
    <property type="project" value="InterPro"/>
</dbReference>
<evidence type="ECO:0000256" key="4">
    <source>
        <dbReference type="ARBA" id="ARBA00022982"/>
    </source>
</evidence>
<evidence type="ECO:0000256" key="5">
    <source>
        <dbReference type="ARBA" id="ARBA00023004"/>
    </source>
</evidence>
<proteinExistence type="predicted"/>
<evidence type="ECO:0000256" key="2">
    <source>
        <dbReference type="ARBA" id="ARBA00022617"/>
    </source>
</evidence>
<dbReference type="InterPro" id="IPR010980">
    <property type="entry name" value="Cyt_c/b562"/>
</dbReference>
<dbReference type="AlphaFoldDB" id="A0A1G8Q360"/>
<protein>
    <submittedName>
        <fullName evidence="9">Cytochrome c556</fullName>
    </submittedName>
</protein>